<name>A0A3G9JXV7_9FIRM</name>
<dbReference type="Pfam" id="PF13419">
    <property type="entry name" value="HAD_2"/>
    <property type="match status" value="1"/>
</dbReference>
<dbReference type="NCBIfam" id="TIGR01509">
    <property type="entry name" value="HAD-SF-IA-v3"/>
    <property type="match status" value="1"/>
</dbReference>
<protein>
    <submittedName>
        <fullName evidence="1">Hydrolase</fullName>
    </submittedName>
</protein>
<dbReference type="Gene3D" id="3.40.50.1000">
    <property type="entry name" value="HAD superfamily/HAD-like"/>
    <property type="match status" value="1"/>
</dbReference>
<dbReference type="KEGG" id="ebm:SG0102_27530"/>
<dbReference type="RefSeq" id="WP_125120515.1">
    <property type="nucleotide sequence ID" value="NZ_AP019309.1"/>
</dbReference>
<sequence>MKAVVFDMDGVIFDSERLVIKVWQKLGEKHGFSHVEDVCHQALGTNKETSKKIFLEYYGEDFPYDTYAKESSQLYHATYDGRLPLKKGVKELLAYLKAHHYKIALASSTRRYTVTLQLRNAGIIEDFDAIICGDMVEHSKPHPQIYQTACQAIDMKPSEAYAIEDSYNGIRSAYNAGMHPIMVPDLMPSTAEMEEKADVILVDLIQVIPYLEGHNEE</sequence>
<keyword evidence="1" id="KW-0378">Hydrolase</keyword>
<dbReference type="PRINTS" id="PR00413">
    <property type="entry name" value="HADHALOGNASE"/>
</dbReference>
<dbReference type="InterPro" id="IPR023214">
    <property type="entry name" value="HAD_sf"/>
</dbReference>
<gene>
    <name evidence="1" type="ORF">SG0102_27530</name>
</gene>
<evidence type="ECO:0000313" key="2">
    <source>
        <dbReference type="Proteomes" id="UP000268059"/>
    </source>
</evidence>
<proteinExistence type="predicted"/>
<dbReference type="SUPFAM" id="SSF56784">
    <property type="entry name" value="HAD-like"/>
    <property type="match status" value="1"/>
</dbReference>
<accession>A0A3G9JXV7</accession>
<evidence type="ECO:0000313" key="1">
    <source>
        <dbReference type="EMBL" id="BBH27819.1"/>
    </source>
</evidence>
<dbReference type="GO" id="GO:0016787">
    <property type="term" value="F:hydrolase activity"/>
    <property type="evidence" value="ECO:0007669"/>
    <property type="project" value="UniProtKB-KW"/>
</dbReference>
<dbReference type="PANTHER" id="PTHR18901:SF38">
    <property type="entry name" value="PSEUDOURIDINE-5'-PHOSPHATASE"/>
    <property type="match status" value="1"/>
</dbReference>
<dbReference type="InterPro" id="IPR023198">
    <property type="entry name" value="PGP-like_dom2"/>
</dbReference>
<dbReference type="FunCoup" id="A0A3G9JXV7">
    <property type="interactions" value="373"/>
</dbReference>
<reference evidence="1 2" key="1">
    <citation type="submission" date="2018-11" db="EMBL/GenBank/DDBJ databases">
        <title>Novel Erysipelotrichaceae bacterium isolated from small intestine of a swine.</title>
        <authorList>
            <person name="Kim J.S."/>
            <person name="Choe H."/>
            <person name="Lee Y.R."/>
            <person name="Kim K.M."/>
            <person name="Park D.S."/>
        </authorList>
    </citation>
    <scope>NUCLEOTIDE SEQUENCE [LARGE SCALE GENOMIC DNA]</scope>
    <source>
        <strain evidence="1 2">SG0102</strain>
    </source>
</reference>
<dbReference type="SFLD" id="SFLDS00003">
    <property type="entry name" value="Haloacid_Dehalogenase"/>
    <property type="match status" value="1"/>
</dbReference>
<dbReference type="SFLD" id="SFLDG01129">
    <property type="entry name" value="C1.5:_HAD__Beta-PGM__Phosphata"/>
    <property type="match status" value="1"/>
</dbReference>
<dbReference type="Gene3D" id="1.10.150.240">
    <property type="entry name" value="Putative phosphatase, domain 2"/>
    <property type="match status" value="1"/>
</dbReference>
<dbReference type="OrthoDB" id="9797743at2"/>
<dbReference type="InterPro" id="IPR041492">
    <property type="entry name" value="HAD_2"/>
</dbReference>
<dbReference type="InParanoid" id="A0A3G9JXV7"/>
<keyword evidence="2" id="KW-1185">Reference proteome</keyword>
<dbReference type="PANTHER" id="PTHR18901">
    <property type="entry name" value="2-DEOXYGLUCOSE-6-PHOSPHATE PHOSPHATASE 2"/>
    <property type="match status" value="1"/>
</dbReference>
<dbReference type="InterPro" id="IPR036412">
    <property type="entry name" value="HAD-like_sf"/>
</dbReference>
<dbReference type="EMBL" id="AP019309">
    <property type="protein sequence ID" value="BBH27819.1"/>
    <property type="molecule type" value="Genomic_DNA"/>
</dbReference>
<dbReference type="SFLD" id="SFLDG01135">
    <property type="entry name" value="C1.5.6:_HAD__Beta-PGM__Phospha"/>
    <property type="match status" value="1"/>
</dbReference>
<dbReference type="InterPro" id="IPR006439">
    <property type="entry name" value="HAD-SF_hydro_IA"/>
</dbReference>
<organism evidence="1 2">
    <name type="scientific">Intestinibaculum porci</name>
    <dbReference type="NCBI Taxonomy" id="2487118"/>
    <lineage>
        <taxon>Bacteria</taxon>
        <taxon>Bacillati</taxon>
        <taxon>Bacillota</taxon>
        <taxon>Erysipelotrichia</taxon>
        <taxon>Erysipelotrichales</taxon>
        <taxon>Erysipelotrichaceae</taxon>
        <taxon>Intestinibaculum</taxon>
    </lineage>
</organism>
<dbReference type="Proteomes" id="UP000268059">
    <property type="component" value="Chromosome"/>
</dbReference>
<dbReference type="AlphaFoldDB" id="A0A3G9JXV7"/>